<dbReference type="InterPro" id="IPR041997">
    <property type="entry name" value="Ribosomal_eL6_KOW"/>
</dbReference>
<dbReference type="Gene3D" id="2.30.30.30">
    <property type="match status" value="1"/>
</dbReference>
<evidence type="ECO:0000256" key="1">
    <source>
        <dbReference type="ARBA" id="ARBA00010592"/>
    </source>
</evidence>
<gene>
    <name evidence="5" type="ORF">Gasu_57470</name>
</gene>
<keyword evidence="2 5" id="KW-0689">Ribosomal protein</keyword>
<dbReference type="SUPFAM" id="SSF50104">
    <property type="entry name" value="Translation proteins SH3-like domain"/>
    <property type="match status" value="1"/>
</dbReference>
<dbReference type="STRING" id="130081.M2VTU8"/>
<dbReference type="GO" id="GO:0003735">
    <property type="term" value="F:structural constituent of ribosome"/>
    <property type="evidence" value="ECO:0007669"/>
    <property type="project" value="InterPro"/>
</dbReference>
<dbReference type="EMBL" id="KB454545">
    <property type="protein sequence ID" value="EME26626.1"/>
    <property type="molecule type" value="Genomic_DNA"/>
</dbReference>
<dbReference type="OMA" id="FPCHEKK"/>
<dbReference type="GO" id="GO:0002181">
    <property type="term" value="P:cytoplasmic translation"/>
    <property type="evidence" value="ECO:0007669"/>
    <property type="project" value="TreeGrafter"/>
</dbReference>
<dbReference type="InterPro" id="IPR008991">
    <property type="entry name" value="Translation_prot_SH3-like_sf"/>
</dbReference>
<feature type="compositionally biased region" description="Basic residues" evidence="4">
    <location>
        <begin position="82"/>
        <end position="93"/>
    </location>
</feature>
<accession>M2VTU8</accession>
<comment type="similarity">
    <text evidence="1">Belongs to the eukaryotic ribosomal protein eL6 family.</text>
</comment>
<dbReference type="eggNOG" id="KOG1694">
    <property type="taxonomic scope" value="Eukaryota"/>
</dbReference>
<dbReference type="PANTHER" id="PTHR10715:SF0">
    <property type="entry name" value="LARGE RIBOSOMAL SUBUNIT PROTEIN EL6"/>
    <property type="match status" value="1"/>
</dbReference>
<dbReference type="RefSeq" id="XP_005703146.1">
    <property type="nucleotide sequence ID" value="XM_005703089.1"/>
</dbReference>
<dbReference type="FunFam" id="2.30.30.30:FF:000014">
    <property type="entry name" value="60S ribosomal protein L6"/>
    <property type="match status" value="1"/>
</dbReference>
<name>M2VTU8_GALSU</name>
<dbReference type="OrthoDB" id="2436667at2759"/>
<keyword evidence="3" id="KW-0687">Ribonucleoprotein</keyword>
<dbReference type="GO" id="GO:0000027">
    <property type="term" value="P:ribosomal large subunit assembly"/>
    <property type="evidence" value="ECO:0007669"/>
    <property type="project" value="TreeGrafter"/>
</dbReference>
<keyword evidence="6" id="KW-1185">Reference proteome</keyword>
<dbReference type="AlphaFoldDB" id="M2VTU8"/>
<dbReference type="KEGG" id="gsl:Gasu_57470"/>
<protein>
    <submittedName>
        <fullName evidence="5">60S ribosomal protein L6e</fullName>
    </submittedName>
</protein>
<dbReference type="Gramene" id="EME26626">
    <property type="protein sequence ID" value="EME26626"/>
    <property type="gene ID" value="Gasu_57470"/>
</dbReference>
<dbReference type="GeneID" id="17085589"/>
<feature type="compositionally biased region" description="Basic and acidic residues" evidence="4">
    <location>
        <begin position="46"/>
        <end position="67"/>
    </location>
</feature>
<dbReference type="Pfam" id="PF01159">
    <property type="entry name" value="Ribosomal_L6e"/>
    <property type="match status" value="1"/>
</dbReference>
<feature type="region of interest" description="Disordered" evidence="4">
    <location>
        <begin position="43"/>
        <end position="93"/>
    </location>
</feature>
<dbReference type="InterPro" id="IPR000915">
    <property type="entry name" value="60S_ribosomal_eL6"/>
</dbReference>
<proteinExistence type="inferred from homology"/>
<evidence type="ECO:0000313" key="5">
    <source>
        <dbReference type="EMBL" id="EME26626.1"/>
    </source>
</evidence>
<dbReference type="GO" id="GO:0003723">
    <property type="term" value="F:RNA binding"/>
    <property type="evidence" value="ECO:0007669"/>
    <property type="project" value="TreeGrafter"/>
</dbReference>
<dbReference type="InterPro" id="IPR014722">
    <property type="entry name" value="Rib_uL2_dom2"/>
</dbReference>
<evidence type="ECO:0000256" key="4">
    <source>
        <dbReference type="SAM" id="MobiDB-lite"/>
    </source>
</evidence>
<dbReference type="GO" id="GO:0022625">
    <property type="term" value="C:cytosolic large ribosomal subunit"/>
    <property type="evidence" value="ECO:0007669"/>
    <property type="project" value="TreeGrafter"/>
</dbReference>
<dbReference type="CDD" id="cd13156">
    <property type="entry name" value="KOW_RPL6"/>
    <property type="match status" value="1"/>
</dbReference>
<dbReference type="Proteomes" id="UP000030680">
    <property type="component" value="Unassembled WGS sequence"/>
</dbReference>
<evidence type="ECO:0000256" key="2">
    <source>
        <dbReference type="ARBA" id="ARBA00022980"/>
    </source>
</evidence>
<evidence type="ECO:0000256" key="3">
    <source>
        <dbReference type="ARBA" id="ARBA00023274"/>
    </source>
</evidence>
<dbReference type="PANTHER" id="PTHR10715">
    <property type="entry name" value="60S RIBOSOMAL PROTEIN L6"/>
    <property type="match status" value="1"/>
</dbReference>
<sequence>MGFSPFPFSQAPLPISFNHSLVLVVDADSSSFYRIAMASTSGEVQQKGKEQVGQDKEQSARTSDKITKPKRKWYPADDEPRKRVHRKKVQKPTKLRASITPGTVLILLSGRFRGRRVIFLKQLASGLLLVTGPYSLNGVPMRRVNQRYVIATRTKVDIQSVEIPAVDDDWFKKNKKKPKTEEMTDTGKTKLPETFIKAQQSLDSQLVPLVKEVPFLKSYLCSRFSLSYGQFPHEMRF</sequence>
<evidence type="ECO:0000313" key="6">
    <source>
        <dbReference type="Proteomes" id="UP000030680"/>
    </source>
</evidence>
<reference evidence="6" key="1">
    <citation type="journal article" date="2013" name="Science">
        <title>Gene transfer from bacteria and archaea facilitated evolution of an extremophilic eukaryote.</title>
        <authorList>
            <person name="Schonknecht G."/>
            <person name="Chen W.H."/>
            <person name="Ternes C.M."/>
            <person name="Barbier G.G."/>
            <person name="Shrestha R.P."/>
            <person name="Stanke M."/>
            <person name="Brautigam A."/>
            <person name="Baker B.J."/>
            <person name="Banfield J.F."/>
            <person name="Garavito R.M."/>
            <person name="Carr K."/>
            <person name="Wilkerson C."/>
            <person name="Rensing S.A."/>
            <person name="Gagneul D."/>
            <person name="Dickenson N.E."/>
            <person name="Oesterhelt C."/>
            <person name="Lercher M.J."/>
            <person name="Weber A.P."/>
        </authorList>
    </citation>
    <scope>NUCLEOTIDE SEQUENCE [LARGE SCALE GENOMIC DNA]</scope>
    <source>
        <strain evidence="6">074W</strain>
    </source>
</reference>
<organism evidence="5 6">
    <name type="scientific">Galdieria sulphuraria</name>
    <name type="common">Red alga</name>
    <dbReference type="NCBI Taxonomy" id="130081"/>
    <lineage>
        <taxon>Eukaryota</taxon>
        <taxon>Rhodophyta</taxon>
        <taxon>Bangiophyceae</taxon>
        <taxon>Galdieriales</taxon>
        <taxon>Galdieriaceae</taxon>
        <taxon>Galdieria</taxon>
    </lineage>
</organism>